<dbReference type="Pfam" id="PF00578">
    <property type="entry name" value="AhpC-TSA"/>
    <property type="match status" value="1"/>
</dbReference>
<dbReference type="InterPro" id="IPR036249">
    <property type="entry name" value="Thioredoxin-like_sf"/>
</dbReference>
<feature type="region of interest" description="Disordered" evidence="2">
    <location>
        <begin position="27"/>
        <end position="55"/>
    </location>
</feature>
<sequence length="213" mass="23232">MKIRIVSLCFVFNLFVLGCSAKQAQTANPAATPNSGVQPTATASTTMQTSADRQTNADPVAALSSLGFYVYDTPIDLPITAPIPALAGDPIKVDDFTGKITLLNFWATWCPPCRAEMPSIERLYKQMDGTNFRIIAVNAGEHRSQVTSFIEKNKYTFPIYLDESNQLSSIFAARGLPSTYLVNKEGKVIAARIGAMEYDQAELIKLLKELADG</sequence>
<feature type="domain" description="Thioredoxin" evidence="4">
    <location>
        <begin position="77"/>
        <end position="212"/>
    </location>
</feature>
<gene>
    <name evidence="5" type="ORF">GWP43_08220</name>
</gene>
<feature type="chain" id="PRO_5027040586" evidence="3">
    <location>
        <begin position="22"/>
        <end position="213"/>
    </location>
</feature>
<dbReference type="PROSITE" id="PS00194">
    <property type="entry name" value="THIOREDOXIN_1"/>
    <property type="match status" value="1"/>
</dbReference>
<dbReference type="Gene3D" id="3.40.30.10">
    <property type="entry name" value="Glutaredoxin"/>
    <property type="match status" value="1"/>
</dbReference>
<proteinExistence type="predicted"/>
<dbReference type="PANTHER" id="PTHR42852">
    <property type="entry name" value="THIOL:DISULFIDE INTERCHANGE PROTEIN DSBE"/>
    <property type="match status" value="1"/>
</dbReference>
<dbReference type="SUPFAM" id="SSF52833">
    <property type="entry name" value="Thioredoxin-like"/>
    <property type="match status" value="1"/>
</dbReference>
<dbReference type="GO" id="GO:0016491">
    <property type="term" value="F:oxidoreductase activity"/>
    <property type="evidence" value="ECO:0007669"/>
    <property type="project" value="InterPro"/>
</dbReference>
<feature type="compositionally biased region" description="Low complexity" evidence="2">
    <location>
        <begin position="40"/>
        <end position="51"/>
    </location>
</feature>
<protein>
    <submittedName>
        <fullName evidence="5">TlpA family protein disulfide reductase</fullName>
    </submittedName>
</protein>
<dbReference type="PROSITE" id="PS51257">
    <property type="entry name" value="PROKAR_LIPOPROTEIN"/>
    <property type="match status" value="1"/>
</dbReference>
<keyword evidence="1" id="KW-0676">Redox-active center</keyword>
<evidence type="ECO:0000313" key="6">
    <source>
        <dbReference type="Proteomes" id="UP000464374"/>
    </source>
</evidence>
<dbReference type="PANTHER" id="PTHR42852:SF13">
    <property type="entry name" value="PROTEIN DIPZ"/>
    <property type="match status" value="1"/>
</dbReference>
<dbReference type="InterPro" id="IPR013766">
    <property type="entry name" value="Thioredoxin_domain"/>
</dbReference>
<dbReference type="RefSeq" id="WP_162663756.1">
    <property type="nucleotide sequence ID" value="NZ_CP048020.1"/>
</dbReference>
<dbReference type="InterPro" id="IPR000866">
    <property type="entry name" value="AhpC/TSA"/>
</dbReference>
<name>A0A6P1Y3D9_9SPIR</name>
<reference evidence="5 6" key="1">
    <citation type="submission" date="2020-01" db="EMBL/GenBank/DDBJ databases">
        <title>Complete genome sequence of a human oral phylogroup 1 Treponema sp. strain ATCC 700766, originally isolated from periodontitis dental plaque.</title>
        <authorList>
            <person name="Chan Y."/>
            <person name="Huo Y.-B."/>
            <person name="Yu X.-L."/>
            <person name="Zeng H."/>
            <person name="Leung W.-K."/>
            <person name="Watt R.M."/>
        </authorList>
    </citation>
    <scope>NUCLEOTIDE SEQUENCE [LARGE SCALE GENOMIC DNA]</scope>
    <source>
        <strain evidence="5 6">OMZ 804</strain>
    </source>
</reference>
<dbReference type="InterPro" id="IPR050553">
    <property type="entry name" value="Thioredoxin_ResA/DsbE_sf"/>
</dbReference>
<keyword evidence="3" id="KW-0732">Signal</keyword>
<accession>A0A6P1Y3D9</accession>
<dbReference type="GO" id="GO:0016209">
    <property type="term" value="F:antioxidant activity"/>
    <property type="evidence" value="ECO:0007669"/>
    <property type="project" value="InterPro"/>
</dbReference>
<dbReference type="AlphaFoldDB" id="A0A6P1Y3D9"/>
<feature type="compositionally biased region" description="Polar residues" evidence="2">
    <location>
        <begin position="27"/>
        <end position="39"/>
    </location>
</feature>
<dbReference type="InterPro" id="IPR017937">
    <property type="entry name" value="Thioredoxin_CS"/>
</dbReference>
<dbReference type="PROSITE" id="PS51352">
    <property type="entry name" value="THIOREDOXIN_2"/>
    <property type="match status" value="1"/>
</dbReference>
<evidence type="ECO:0000259" key="4">
    <source>
        <dbReference type="PROSITE" id="PS51352"/>
    </source>
</evidence>
<dbReference type="Proteomes" id="UP000464374">
    <property type="component" value="Chromosome"/>
</dbReference>
<dbReference type="KEGG" id="trz:GWP43_08220"/>
<evidence type="ECO:0000313" key="5">
    <source>
        <dbReference type="EMBL" id="QHX43432.1"/>
    </source>
</evidence>
<dbReference type="CDD" id="cd02966">
    <property type="entry name" value="TlpA_like_family"/>
    <property type="match status" value="1"/>
</dbReference>
<organism evidence="5 6">
    <name type="scientific">Treponema vincentii</name>
    <dbReference type="NCBI Taxonomy" id="69710"/>
    <lineage>
        <taxon>Bacteria</taxon>
        <taxon>Pseudomonadati</taxon>
        <taxon>Spirochaetota</taxon>
        <taxon>Spirochaetia</taxon>
        <taxon>Spirochaetales</taxon>
        <taxon>Treponemataceae</taxon>
        <taxon>Treponema</taxon>
    </lineage>
</organism>
<evidence type="ECO:0000256" key="3">
    <source>
        <dbReference type="SAM" id="SignalP"/>
    </source>
</evidence>
<evidence type="ECO:0000256" key="2">
    <source>
        <dbReference type="SAM" id="MobiDB-lite"/>
    </source>
</evidence>
<evidence type="ECO:0000256" key="1">
    <source>
        <dbReference type="ARBA" id="ARBA00023284"/>
    </source>
</evidence>
<dbReference type="EMBL" id="CP048020">
    <property type="protein sequence ID" value="QHX43432.1"/>
    <property type="molecule type" value="Genomic_DNA"/>
</dbReference>
<feature type="signal peptide" evidence="3">
    <location>
        <begin position="1"/>
        <end position="21"/>
    </location>
</feature>